<reference evidence="2" key="1">
    <citation type="submission" date="2020-04" db="EMBL/GenBank/DDBJ databases">
        <authorList>
            <person name="Chiriac C."/>
            <person name="Salcher M."/>
            <person name="Ghai R."/>
            <person name="Kavagutti S V."/>
        </authorList>
    </citation>
    <scope>NUCLEOTIDE SEQUENCE</scope>
</reference>
<dbReference type="InterPro" id="IPR036388">
    <property type="entry name" value="WH-like_DNA-bd_sf"/>
</dbReference>
<dbReference type="Gene3D" id="1.10.10.10">
    <property type="entry name" value="Winged helix-like DNA-binding domain superfamily/Winged helix DNA-binding domain"/>
    <property type="match status" value="1"/>
</dbReference>
<evidence type="ECO:0000313" key="2">
    <source>
        <dbReference type="EMBL" id="CAB4141911.1"/>
    </source>
</evidence>
<feature type="domain" description="HTH marR-type" evidence="1">
    <location>
        <begin position="38"/>
        <end position="94"/>
    </location>
</feature>
<proteinExistence type="predicted"/>
<dbReference type="GO" id="GO:0003700">
    <property type="term" value="F:DNA-binding transcription factor activity"/>
    <property type="evidence" value="ECO:0007669"/>
    <property type="project" value="InterPro"/>
</dbReference>
<dbReference type="EMBL" id="LR796402">
    <property type="protein sequence ID" value="CAB4141911.1"/>
    <property type="molecule type" value="Genomic_DNA"/>
</dbReference>
<dbReference type="Pfam" id="PF01047">
    <property type="entry name" value="MarR"/>
    <property type="match status" value="1"/>
</dbReference>
<protein>
    <submittedName>
        <fullName evidence="2">MarR-type HTH domain containing protein</fullName>
    </submittedName>
</protein>
<gene>
    <name evidence="2" type="ORF">UFOVP421_19</name>
</gene>
<dbReference type="InterPro" id="IPR000835">
    <property type="entry name" value="HTH_MarR-typ"/>
</dbReference>
<accession>A0A6J5M6Z4</accession>
<organism evidence="2">
    <name type="scientific">uncultured Caudovirales phage</name>
    <dbReference type="NCBI Taxonomy" id="2100421"/>
    <lineage>
        <taxon>Viruses</taxon>
        <taxon>Duplodnaviria</taxon>
        <taxon>Heunggongvirae</taxon>
        <taxon>Uroviricota</taxon>
        <taxon>Caudoviricetes</taxon>
        <taxon>Peduoviridae</taxon>
        <taxon>Maltschvirus</taxon>
        <taxon>Maltschvirus maltsch</taxon>
    </lineage>
</organism>
<dbReference type="SUPFAM" id="SSF46785">
    <property type="entry name" value="Winged helix' DNA-binding domain"/>
    <property type="match status" value="1"/>
</dbReference>
<sequence length="107" mass="11854">MQTHTDTSYTRPVAVQMAQVAVPAEAQPFLAFTQFELLTCRQAAVLLTVRANPGMTIGALAGALDMQKPVVTRAVDKLEAFGFVRRAIDPMDQRLKQVWPRSARGRR</sequence>
<evidence type="ECO:0000259" key="1">
    <source>
        <dbReference type="Pfam" id="PF01047"/>
    </source>
</evidence>
<name>A0A6J5M6Z4_9CAUD</name>
<dbReference type="InterPro" id="IPR036390">
    <property type="entry name" value="WH_DNA-bd_sf"/>
</dbReference>